<name>A0AAD4LDE7_9AGAM</name>
<keyword evidence="4" id="KW-1185">Reference proteome</keyword>
<organism evidence="3 4">
    <name type="scientific">Lactarius akahatsu</name>
    <dbReference type="NCBI Taxonomy" id="416441"/>
    <lineage>
        <taxon>Eukaryota</taxon>
        <taxon>Fungi</taxon>
        <taxon>Dikarya</taxon>
        <taxon>Basidiomycota</taxon>
        <taxon>Agaricomycotina</taxon>
        <taxon>Agaricomycetes</taxon>
        <taxon>Russulales</taxon>
        <taxon>Russulaceae</taxon>
        <taxon>Lactarius</taxon>
    </lineage>
</organism>
<evidence type="ECO:0000256" key="1">
    <source>
        <dbReference type="SAM" id="MobiDB-lite"/>
    </source>
</evidence>
<evidence type="ECO:0000259" key="2">
    <source>
        <dbReference type="Pfam" id="PF17109"/>
    </source>
</evidence>
<accession>A0AAD4LDE7</accession>
<proteinExistence type="predicted"/>
<dbReference type="InterPro" id="IPR031350">
    <property type="entry name" value="Goodbye_dom"/>
</dbReference>
<evidence type="ECO:0000313" key="4">
    <source>
        <dbReference type="Proteomes" id="UP001201163"/>
    </source>
</evidence>
<feature type="domain" description="Fungal STAND N-terminal Goodbye" evidence="2">
    <location>
        <begin position="28"/>
        <end position="149"/>
    </location>
</feature>
<gene>
    <name evidence="3" type="ORF">EDB92DRAFT_1377455</name>
</gene>
<protein>
    <recommendedName>
        <fullName evidence="2">Fungal STAND N-terminal Goodbye domain-containing protein</fullName>
    </recommendedName>
</protein>
<sequence length="200" mass="21702">MSRPPASGSMSQTPAATPPPSSNIEGIFDTAFKSYKKKTKQDLKNHDIFKQFENCDSPSAILAAFQADQFGPSPIGDTLNKWFVPTVNVLFAFSASLGEGVGLVFSPAKVVFAGAGVLLLAARDVAASQDILVDIFGRIDCFFSRLEIYTEVPLAPAMTEKMVQITVEVLDVLATATKEMKESRASEFVLHHTFLNTHLD</sequence>
<dbReference type="EMBL" id="JAKELL010000065">
    <property type="protein sequence ID" value="KAH8985314.1"/>
    <property type="molecule type" value="Genomic_DNA"/>
</dbReference>
<feature type="region of interest" description="Disordered" evidence="1">
    <location>
        <begin position="1"/>
        <end position="24"/>
    </location>
</feature>
<dbReference type="Pfam" id="PF17109">
    <property type="entry name" value="Goodbye"/>
    <property type="match status" value="1"/>
</dbReference>
<dbReference type="Proteomes" id="UP001201163">
    <property type="component" value="Unassembled WGS sequence"/>
</dbReference>
<reference evidence="3" key="1">
    <citation type="submission" date="2022-01" db="EMBL/GenBank/DDBJ databases">
        <title>Comparative genomics reveals a dynamic genome evolution in the ectomycorrhizal milk-cap (Lactarius) mushrooms.</title>
        <authorList>
            <consortium name="DOE Joint Genome Institute"/>
            <person name="Lebreton A."/>
            <person name="Tang N."/>
            <person name="Kuo A."/>
            <person name="LaButti K."/>
            <person name="Drula E."/>
            <person name="Barry K."/>
            <person name="Clum A."/>
            <person name="Lipzen A."/>
            <person name="Mousain D."/>
            <person name="Ng V."/>
            <person name="Wang R."/>
            <person name="Wang X."/>
            <person name="Dai Y."/>
            <person name="Henrissat B."/>
            <person name="Grigoriev I.V."/>
            <person name="Guerin-Laguette A."/>
            <person name="Yu F."/>
            <person name="Martin F.M."/>
        </authorList>
    </citation>
    <scope>NUCLEOTIDE SEQUENCE</scope>
    <source>
        <strain evidence="3">QP</strain>
    </source>
</reference>
<comment type="caution">
    <text evidence="3">The sequence shown here is derived from an EMBL/GenBank/DDBJ whole genome shotgun (WGS) entry which is preliminary data.</text>
</comment>
<dbReference type="AlphaFoldDB" id="A0AAD4LDE7"/>
<evidence type="ECO:0000313" key="3">
    <source>
        <dbReference type="EMBL" id="KAH8985314.1"/>
    </source>
</evidence>